<keyword evidence="8" id="KW-1185">Reference proteome</keyword>
<name>A0A7X0SSD9_9BACL</name>
<dbReference type="NCBIfam" id="TIGR03804">
    <property type="entry name" value="para_beta_helix"/>
    <property type="match status" value="1"/>
</dbReference>
<sequence length="801" mass="85832">MDARKRKGKRLAMMMLVLALSMIYAAIPAAASGSIYYVSTTGNDSNPGSSVSPFLTVAHAVSVVGPGDTIIVKSGTYHESVNLGSLSGTATDYITIKSEVPGGAYIDTTSLGSGYNLEPFLGAPSYIEINGFELSSGANSAGIHLDGGHHTKVYNNIIHNTGASGIQLDHGDYRFIENNIVYNTAYYMYFAGSGISLWQAHASDSNSGYHNIIRNNISYSNNNLSGTAETDGNGIIFDDSRNTQNGSTLGAYTGSTLIEDNLTYDNGGRGIEVYLSDNVTVRNNTAYKNSTRNDSSTWRGEFYVVNSSNVTVANNVAVTDSSTHSDNRAILIGRYGGDAMTNVIWRNNLTYDTYDPGDPSYKRDTASTEVPTTAHGNILGEDPLFVDAANADFRLTSCSPAINAGTSSYGSSSDDLDGNSRTIGSAVDMGAYEFQSEVTGSCTGGGNTYNENFNDDLAQGWTLDDGGAVSNSLLNVQYWYGDYSLNTYGGMSFSSYSYQVNVRPYAQSVWNKAQVYFNYQDSNNYDFVEMDGGAPNGMYLKKMVGGTESTIATYSGGYSTYNQWTTLHIASDSDGSITVTATQSGNETTLFTATDTTFTSGKIGVGGWNVGADFDNIVVQYEDGEELPLPPDPTPSSTPLPGEQTIFTNQVPAGEYNDTTSYELGTLFQANFDGKITKVRIYTGASEGGIHQVRIWNAEGTLLAGPYSWNIASGTAGWKEYDIPDLAIGADTDYIVAVSTSSDYYYSSMSGTFNSPIINGNLITYIGSGLFGTTPGDMPSSSYHNSGYFRDIVFEADIPEE</sequence>
<dbReference type="AlphaFoldDB" id="A0A7X0SSD9"/>
<evidence type="ECO:0000256" key="2">
    <source>
        <dbReference type="ARBA" id="ARBA00022525"/>
    </source>
</evidence>
<evidence type="ECO:0000313" key="8">
    <source>
        <dbReference type="Proteomes" id="UP000564644"/>
    </source>
</evidence>
<dbReference type="InterPro" id="IPR006626">
    <property type="entry name" value="PbH1"/>
</dbReference>
<dbReference type="InterPro" id="IPR025141">
    <property type="entry name" value="DUF4082"/>
</dbReference>
<dbReference type="Pfam" id="PF07602">
    <property type="entry name" value="DUF1565"/>
    <property type="match status" value="1"/>
</dbReference>
<feature type="domain" description="DUF4082" evidence="6">
    <location>
        <begin position="650"/>
        <end position="789"/>
    </location>
</feature>
<dbReference type="Gene3D" id="2.60.120.560">
    <property type="entry name" value="Exo-inulinase, domain 1"/>
    <property type="match status" value="1"/>
</dbReference>
<comment type="subcellular location">
    <subcellularLocation>
        <location evidence="1">Secreted</location>
    </subcellularLocation>
</comment>
<reference evidence="7 8" key="1">
    <citation type="submission" date="2020-08" db="EMBL/GenBank/DDBJ databases">
        <title>Cohnella phylogeny.</title>
        <authorList>
            <person name="Dunlap C."/>
        </authorList>
    </citation>
    <scope>NUCLEOTIDE SEQUENCE [LARGE SCALE GENOMIC DNA]</scope>
    <source>
        <strain evidence="7 8">CBP 2801</strain>
    </source>
</reference>
<keyword evidence="2" id="KW-0964">Secreted</keyword>
<dbReference type="SUPFAM" id="SSF51126">
    <property type="entry name" value="Pectin lyase-like"/>
    <property type="match status" value="1"/>
</dbReference>
<evidence type="ECO:0000256" key="1">
    <source>
        <dbReference type="ARBA" id="ARBA00004613"/>
    </source>
</evidence>
<dbReference type="Gene3D" id="2.160.20.10">
    <property type="entry name" value="Single-stranded right-handed beta-helix, Pectin lyase-like"/>
    <property type="match status" value="1"/>
</dbReference>
<accession>A0A7X0SSD9</accession>
<evidence type="ECO:0000259" key="5">
    <source>
        <dbReference type="Pfam" id="PF13229"/>
    </source>
</evidence>
<dbReference type="NCBIfam" id="NF041518">
    <property type="entry name" value="choice_anch_Q"/>
    <property type="match status" value="1"/>
</dbReference>
<dbReference type="InterPro" id="IPR011459">
    <property type="entry name" value="DUF1565"/>
</dbReference>
<dbReference type="InterPro" id="IPR039448">
    <property type="entry name" value="Beta_helix"/>
</dbReference>
<proteinExistence type="predicted"/>
<dbReference type="EMBL" id="JACJVO010000032">
    <property type="protein sequence ID" value="MBB6734025.1"/>
    <property type="molecule type" value="Genomic_DNA"/>
</dbReference>
<dbReference type="PANTHER" id="PTHR40088:SF2">
    <property type="entry name" value="SECRETED SUGAR HYDROLASE"/>
    <property type="match status" value="1"/>
</dbReference>
<dbReference type="GO" id="GO:0016837">
    <property type="term" value="F:carbon-oxygen lyase activity, acting on polysaccharides"/>
    <property type="evidence" value="ECO:0007669"/>
    <property type="project" value="TreeGrafter"/>
</dbReference>
<evidence type="ECO:0000313" key="7">
    <source>
        <dbReference type="EMBL" id="MBB6734025.1"/>
    </source>
</evidence>
<comment type="caution">
    <text evidence="7">The sequence shown here is derived from an EMBL/GenBank/DDBJ whole genome shotgun (WGS) entry which is preliminary data.</text>
</comment>
<protein>
    <submittedName>
        <fullName evidence="7">DUF4082 domain-containing protein</fullName>
    </submittedName>
</protein>
<evidence type="ECO:0000259" key="6">
    <source>
        <dbReference type="Pfam" id="PF13313"/>
    </source>
</evidence>
<dbReference type="SMART" id="SM00710">
    <property type="entry name" value="PbH1"/>
    <property type="match status" value="6"/>
</dbReference>
<dbReference type="InterPro" id="IPR012334">
    <property type="entry name" value="Pectin_lyas_fold"/>
</dbReference>
<dbReference type="GO" id="GO:0005576">
    <property type="term" value="C:extracellular region"/>
    <property type="evidence" value="ECO:0007669"/>
    <property type="project" value="UniProtKB-SubCell"/>
</dbReference>
<gene>
    <name evidence="7" type="ORF">H7C18_24190</name>
</gene>
<organism evidence="7 8">
    <name type="scientific">Cohnella zeiphila</name>
    <dbReference type="NCBI Taxonomy" id="2761120"/>
    <lineage>
        <taxon>Bacteria</taxon>
        <taxon>Bacillati</taxon>
        <taxon>Bacillota</taxon>
        <taxon>Bacilli</taxon>
        <taxon>Bacillales</taxon>
        <taxon>Paenibacillaceae</taxon>
        <taxon>Cohnella</taxon>
    </lineage>
</organism>
<keyword evidence="3" id="KW-0732">Signal</keyword>
<evidence type="ECO:0000256" key="3">
    <source>
        <dbReference type="ARBA" id="ARBA00022729"/>
    </source>
</evidence>
<dbReference type="PANTHER" id="PTHR40088">
    <property type="entry name" value="PECTATE LYASE (EUROFUNG)"/>
    <property type="match status" value="1"/>
</dbReference>
<feature type="domain" description="DUF1565" evidence="4">
    <location>
        <begin position="41"/>
        <end position="80"/>
    </location>
</feature>
<dbReference type="Pfam" id="PF13313">
    <property type="entry name" value="DUF4082"/>
    <property type="match status" value="1"/>
</dbReference>
<dbReference type="InterPro" id="IPR059226">
    <property type="entry name" value="Choice_anch_Q_dom"/>
</dbReference>
<dbReference type="InterPro" id="IPR011050">
    <property type="entry name" value="Pectin_lyase_fold/virulence"/>
</dbReference>
<dbReference type="InterPro" id="IPR022441">
    <property type="entry name" value="Para_beta_helix_rpt-2"/>
</dbReference>
<evidence type="ECO:0000259" key="4">
    <source>
        <dbReference type="Pfam" id="PF07602"/>
    </source>
</evidence>
<feature type="domain" description="Right handed beta helix" evidence="5">
    <location>
        <begin position="141"/>
        <end position="316"/>
    </location>
</feature>
<dbReference type="Proteomes" id="UP000564644">
    <property type="component" value="Unassembled WGS sequence"/>
</dbReference>
<dbReference type="RefSeq" id="WP_185131689.1">
    <property type="nucleotide sequence ID" value="NZ_JACJVO010000032.1"/>
</dbReference>
<dbReference type="InterPro" id="IPR052052">
    <property type="entry name" value="Polysaccharide_Lyase_9"/>
</dbReference>
<dbReference type="Pfam" id="PF13229">
    <property type="entry name" value="Beta_helix"/>
    <property type="match status" value="1"/>
</dbReference>